<feature type="transmembrane region" description="Helical" evidence="8">
    <location>
        <begin position="310"/>
        <end position="329"/>
    </location>
</feature>
<dbReference type="InterPro" id="IPR039421">
    <property type="entry name" value="Type_1_exporter"/>
</dbReference>
<organism evidence="11 12">
    <name type="scientific">Clostridium thermosuccinogenes</name>
    <dbReference type="NCBI Taxonomy" id="84032"/>
    <lineage>
        <taxon>Bacteria</taxon>
        <taxon>Bacillati</taxon>
        <taxon>Bacillota</taxon>
        <taxon>Clostridia</taxon>
        <taxon>Eubacteriales</taxon>
        <taxon>Clostridiaceae</taxon>
        <taxon>Clostridium</taxon>
    </lineage>
</organism>
<keyword evidence="12" id="KW-1185">Reference proteome</keyword>
<feature type="domain" description="ABC transporter" evidence="9">
    <location>
        <begin position="486"/>
        <end position="720"/>
    </location>
</feature>
<reference evidence="12" key="1">
    <citation type="submission" date="2017-06" db="EMBL/GenBank/DDBJ databases">
        <title>Investigating the central metabolism of Clostridium thermosuccinogenes.</title>
        <authorList>
            <person name="Koendjbiharie J.G."/>
            <person name="Van Kranenburg R."/>
            <person name="Vriesendorp B."/>
        </authorList>
    </citation>
    <scope>NUCLEOTIDE SEQUENCE [LARGE SCALE GENOMIC DNA]</scope>
    <source>
        <strain evidence="12">DSM 5806</strain>
    </source>
</reference>
<dbReference type="Pfam" id="PF00664">
    <property type="entry name" value="ABC_membrane"/>
    <property type="match status" value="1"/>
</dbReference>
<feature type="transmembrane region" description="Helical" evidence="8">
    <location>
        <begin position="394"/>
        <end position="413"/>
    </location>
</feature>
<dbReference type="SMART" id="SM00382">
    <property type="entry name" value="AAA"/>
    <property type="match status" value="1"/>
</dbReference>
<dbReference type="PROSITE" id="PS00211">
    <property type="entry name" value="ABC_TRANSPORTER_1"/>
    <property type="match status" value="1"/>
</dbReference>
<dbReference type="PROSITE" id="PS50929">
    <property type="entry name" value="ABC_TM1F"/>
    <property type="match status" value="1"/>
</dbReference>
<keyword evidence="2" id="KW-0813">Transport</keyword>
<proteinExistence type="predicted"/>
<dbReference type="InterPro" id="IPR017871">
    <property type="entry name" value="ABC_transporter-like_CS"/>
</dbReference>
<feature type="domain" description="ABC transmembrane type-1" evidence="10">
    <location>
        <begin position="170"/>
        <end position="453"/>
    </location>
</feature>
<evidence type="ECO:0000259" key="10">
    <source>
        <dbReference type="PROSITE" id="PS50929"/>
    </source>
</evidence>
<dbReference type="GO" id="GO:0005524">
    <property type="term" value="F:ATP binding"/>
    <property type="evidence" value="ECO:0007669"/>
    <property type="project" value="UniProtKB-KW"/>
</dbReference>
<keyword evidence="4" id="KW-0547">Nucleotide-binding</keyword>
<evidence type="ECO:0000256" key="2">
    <source>
        <dbReference type="ARBA" id="ARBA00022448"/>
    </source>
</evidence>
<dbReference type="GO" id="GO:0005886">
    <property type="term" value="C:plasma membrane"/>
    <property type="evidence" value="ECO:0007669"/>
    <property type="project" value="UniProtKB-SubCell"/>
</dbReference>
<name>A0A2K2FDZ3_9CLOT</name>
<evidence type="ECO:0000256" key="6">
    <source>
        <dbReference type="ARBA" id="ARBA00022989"/>
    </source>
</evidence>
<keyword evidence="5" id="KW-0067">ATP-binding</keyword>
<evidence type="ECO:0000256" key="3">
    <source>
        <dbReference type="ARBA" id="ARBA00022692"/>
    </source>
</evidence>
<dbReference type="PANTHER" id="PTHR43394:SF1">
    <property type="entry name" value="ATP-BINDING CASSETTE SUB-FAMILY B MEMBER 10, MITOCHONDRIAL"/>
    <property type="match status" value="1"/>
</dbReference>
<dbReference type="SUPFAM" id="SSF52540">
    <property type="entry name" value="P-loop containing nucleoside triphosphate hydrolases"/>
    <property type="match status" value="1"/>
</dbReference>
<keyword evidence="6 8" id="KW-1133">Transmembrane helix</keyword>
<accession>A0A2K2FDZ3</accession>
<evidence type="ECO:0000313" key="11">
    <source>
        <dbReference type="EMBL" id="PNT98862.1"/>
    </source>
</evidence>
<dbReference type="AlphaFoldDB" id="A0A2K2FDZ3"/>
<evidence type="ECO:0000256" key="8">
    <source>
        <dbReference type="SAM" id="Phobius"/>
    </source>
</evidence>
<evidence type="ECO:0000313" key="12">
    <source>
        <dbReference type="Proteomes" id="UP000236151"/>
    </source>
</evidence>
<protein>
    <submittedName>
        <fullName evidence="11">ABC transporter</fullName>
    </submittedName>
</protein>
<dbReference type="EMBL" id="NIOJ01000023">
    <property type="protein sequence ID" value="PNT98862.1"/>
    <property type="molecule type" value="Genomic_DNA"/>
</dbReference>
<dbReference type="FunFam" id="3.40.50.300:FF:000287">
    <property type="entry name" value="Multidrug ABC transporter ATP-binding protein"/>
    <property type="match status" value="1"/>
</dbReference>
<dbReference type="InterPro" id="IPR003593">
    <property type="entry name" value="AAA+_ATPase"/>
</dbReference>
<evidence type="ECO:0000256" key="4">
    <source>
        <dbReference type="ARBA" id="ARBA00022741"/>
    </source>
</evidence>
<keyword evidence="3 8" id="KW-0812">Transmembrane</keyword>
<feature type="transmembrane region" description="Helical" evidence="8">
    <location>
        <begin position="204"/>
        <end position="227"/>
    </location>
</feature>
<feature type="transmembrane region" description="Helical" evidence="8">
    <location>
        <begin position="164"/>
        <end position="184"/>
    </location>
</feature>
<dbReference type="Gene3D" id="3.40.50.300">
    <property type="entry name" value="P-loop containing nucleotide triphosphate hydrolases"/>
    <property type="match status" value="1"/>
</dbReference>
<dbReference type="OrthoDB" id="9762778at2"/>
<dbReference type="PROSITE" id="PS50893">
    <property type="entry name" value="ABC_TRANSPORTER_2"/>
    <property type="match status" value="1"/>
</dbReference>
<keyword evidence="7 8" id="KW-0472">Membrane</keyword>
<dbReference type="PANTHER" id="PTHR43394">
    <property type="entry name" value="ATP-DEPENDENT PERMEASE MDL1, MITOCHONDRIAL"/>
    <property type="match status" value="1"/>
</dbReference>
<dbReference type="Pfam" id="PF00005">
    <property type="entry name" value="ABC_tran"/>
    <property type="match status" value="1"/>
</dbReference>
<dbReference type="GO" id="GO:0015421">
    <property type="term" value="F:ABC-type oligopeptide transporter activity"/>
    <property type="evidence" value="ECO:0007669"/>
    <property type="project" value="TreeGrafter"/>
</dbReference>
<dbReference type="Gene3D" id="1.20.1560.10">
    <property type="entry name" value="ABC transporter type 1, transmembrane domain"/>
    <property type="match status" value="1"/>
</dbReference>
<dbReference type="CDD" id="cd18563">
    <property type="entry name" value="ABC_6TM_exporter_like"/>
    <property type="match status" value="1"/>
</dbReference>
<dbReference type="RefSeq" id="WP_103081598.1">
    <property type="nucleotide sequence ID" value="NZ_CP021850.1"/>
</dbReference>
<dbReference type="SUPFAM" id="SSF90123">
    <property type="entry name" value="ABC transporter transmembrane region"/>
    <property type="match status" value="1"/>
</dbReference>
<dbReference type="InterPro" id="IPR027417">
    <property type="entry name" value="P-loop_NTPase"/>
</dbReference>
<evidence type="ECO:0000256" key="1">
    <source>
        <dbReference type="ARBA" id="ARBA00004651"/>
    </source>
</evidence>
<evidence type="ECO:0000256" key="7">
    <source>
        <dbReference type="ARBA" id="ARBA00023136"/>
    </source>
</evidence>
<dbReference type="GO" id="GO:0016887">
    <property type="term" value="F:ATP hydrolysis activity"/>
    <property type="evidence" value="ECO:0007669"/>
    <property type="project" value="InterPro"/>
</dbReference>
<feature type="transmembrane region" description="Helical" evidence="8">
    <location>
        <begin position="286"/>
        <end position="304"/>
    </location>
</feature>
<dbReference type="CDD" id="cd03251">
    <property type="entry name" value="ABCC_MsbA"/>
    <property type="match status" value="1"/>
</dbReference>
<gene>
    <name evidence="11" type="ORF">CDQ84_09990</name>
</gene>
<dbReference type="InterPro" id="IPR003439">
    <property type="entry name" value="ABC_transporter-like_ATP-bd"/>
</dbReference>
<dbReference type="KEGG" id="cthd:CDO33_10590"/>
<sequence>MKLLFELPDAEKRIVSERLGNEQILYCTPADLNEKGKKSDGWVVVTRIKILFLEEGRIKKEFDITEGRGYASVSMVGNGILEAVFNGEPQIIARYTMRHVPRYAYIARALNVLSEGREPHIVSGEDENVCPKCGRRLPRGSKVCPKCMDRMSALKKLGQVVKPYWSLIGIALLLFWLVTALSLITPYLYRVFIDDVLMAERRDIKLILFFVGSIALVQSLNTLVTVLRGRVMIKVGSNIAAELRSMVYTKIQELSLSYIQKRKTGDLMNRINSDTNRIKEFIQHQTTTGINQIITLIGICIVLFVTNWKLALLVILPTPFVTVSIRLIWKKIHAMYHRCWKTWDKANSLLQDILSGIRVVKSFGQEEKEILRFKKASRKYADVSGNAEKVFNTVFPIYGFFMGIGQFFVLYYGSQLVLGEKMKLGQLVQFTQYVSMLYGPLSFMSFLPRMFADAMNAIGRVFEIIDEEPEIADTGHVVHHRIKGRVEFRNVTFGYQSHEPVLENINLEVSPGEMIGLVGHSGAGKSTLINLIMRLYDVDDGQILIDGIDIRDIPLQDLRSQIGVVLQETFLFSGTILDNIRYSKPDATMDEIIMAAKIANAHDFIVKFPDGYDTKVGENGYNLSGGERQRIAIARAILHNPRILILDEATASLDTESEQLIQEALARLVKDRTTFAIAHRLSTLKNANRLMVIDKGKKAELGTHDELLKKKGIYYGLVMAQRQMFKVRGAKAGS</sequence>
<evidence type="ECO:0000259" key="9">
    <source>
        <dbReference type="PROSITE" id="PS50893"/>
    </source>
</evidence>
<dbReference type="InterPro" id="IPR011527">
    <property type="entry name" value="ABC1_TM_dom"/>
</dbReference>
<dbReference type="Proteomes" id="UP000236151">
    <property type="component" value="Unassembled WGS sequence"/>
</dbReference>
<comment type="subcellular location">
    <subcellularLocation>
        <location evidence="1">Cell membrane</location>
        <topology evidence="1">Multi-pass membrane protein</topology>
    </subcellularLocation>
</comment>
<comment type="caution">
    <text evidence="11">The sequence shown here is derived from an EMBL/GenBank/DDBJ whole genome shotgun (WGS) entry which is preliminary data.</text>
</comment>
<evidence type="ECO:0000256" key="5">
    <source>
        <dbReference type="ARBA" id="ARBA00022840"/>
    </source>
</evidence>
<dbReference type="InterPro" id="IPR036640">
    <property type="entry name" value="ABC1_TM_sf"/>
</dbReference>